<dbReference type="SUPFAM" id="SSF51735">
    <property type="entry name" value="NAD(P)-binding Rossmann-fold domains"/>
    <property type="match status" value="1"/>
</dbReference>
<keyword evidence="4" id="KW-1185">Reference proteome</keyword>
<evidence type="ECO:0000259" key="2">
    <source>
        <dbReference type="Pfam" id="PF21378"/>
    </source>
</evidence>
<dbReference type="InterPro" id="IPR000683">
    <property type="entry name" value="Gfo/Idh/MocA-like_OxRdtase_N"/>
</dbReference>
<dbReference type="EMBL" id="FOXW01000001">
    <property type="protein sequence ID" value="SFP98381.1"/>
    <property type="molecule type" value="Genomic_DNA"/>
</dbReference>
<dbReference type="Gene3D" id="3.30.360.10">
    <property type="entry name" value="Dihydrodipicolinate Reductase, domain 2"/>
    <property type="match status" value="1"/>
</dbReference>
<dbReference type="InterPro" id="IPR051317">
    <property type="entry name" value="Gfo/Idh/MocA_oxidoreduct"/>
</dbReference>
<evidence type="ECO:0000259" key="1">
    <source>
        <dbReference type="Pfam" id="PF01408"/>
    </source>
</evidence>
<dbReference type="PANTHER" id="PTHR43708">
    <property type="entry name" value="CONSERVED EXPRESSED OXIDOREDUCTASE (EUROFUNG)"/>
    <property type="match status" value="1"/>
</dbReference>
<dbReference type="InterPro" id="IPR048477">
    <property type="entry name" value="YceM-like_C"/>
</dbReference>
<dbReference type="AlphaFoldDB" id="A0A1I5USZ8"/>
<organism evidence="3 4">
    <name type="scientific">Desemzia incerta</name>
    <dbReference type="NCBI Taxonomy" id="82801"/>
    <lineage>
        <taxon>Bacteria</taxon>
        <taxon>Bacillati</taxon>
        <taxon>Bacillota</taxon>
        <taxon>Bacilli</taxon>
        <taxon>Lactobacillales</taxon>
        <taxon>Carnobacteriaceae</taxon>
        <taxon>Desemzia</taxon>
    </lineage>
</organism>
<feature type="domain" description="YceM-like C-terminal" evidence="2">
    <location>
        <begin position="126"/>
        <end position="237"/>
    </location>
</feature>
<dbReference type="RefSeq" id="WP_092479239.1">
    <property type="nucleotide sequence ID" value="NZ_FOXW01000001.1"/>
</dbReference>
<gene>
    <name evidence="3" type="ORF">SAMN04488506_0175</name>
</gene>
<dbReference type="STRING" id="82801.SAMN04488506_0175"/>
<dbReference type="SUPFAM" id="SSF55347">
    <property type="entry name" value="Glyceraldehyde-3-phosphate dehydrogenase-like, C-terminal domain"/>
    <property type="match status" value="1"/>
</dbReference>
<accession>A0A1I5USZ8</accession>
<evidence type="ECO:0000313" key="4">
    <source>
        <dbReference type="Proteomes" id="UP000199136"/>
    </source>
</evidence>
<dbReference type="InterPro" id="IPR036291">
    <property type="entry name" value="NAD(P)-bd_dom_sf"/>
</dbReference>
<dbReference type="Pfam" id="PF21378">
    <property type="entry name" value="YceM-like_C"/>
    <property type="match status" value="1"/>
</dbReference>
<name>A0A1I5USZ8_9LACT</name>
<reference evidence="3 4" key="1">
    <citation type="submission" date="2016-10" db="EMBL/GenBank/DDBJ databases">
        <authorList>
            <person name="de Groot N.N."/>
        </authorList>
    </citation>
    <scope>NUCLEOTIDE SEQUENCE [LARGE SCALE GENOMIC DNA]</scope>
    <source>
        <strain evidence="3 4">DSM 20581</strain>
    </source>
</reference>
<protein>
    <submittedName>
        <fullName evidence="3">Virulence factor</fullName>
    </submittedName>
</protein>
<proteinExistence type="predicted"/>
<dbReference type="Proteomes" id="UP000199136">
    <property type="component" value="Unassembled WGS sequence"/>
</dbReference>
<evidence type="ECO:0000313" key="3">
    <source>
        <dbReference type="EMBL" id="SFP98381.1"/>
    </source>
</evidence>
<dbReference type="PANTHER" id="PTHR43708:SF4">
    <property type="entry name" value="OXIDOREDUCTASE YCEM-RELATED"/>
    <property type="match status" value="1"/>
</dbReference>
<dbReference type="OrthoDB" id="9815825at2"/>
<dbReference type="Gene3D" id="3.40.50.720">
    <property type="entry name" value="NAD(P)-binding Rossmann-like Domain"/>
    <property type="match status" value="1"/>
</dbReference>
<feature type="domain" description="Gfo/Idh/MocA-like oxidoreductase N-terminal" evidence="1">
    <location>
        <begin position="2"/>
        <end position="119"/>
    </location>
</feature>
<sequence length="300" mass="33802">MKLGVVGLGSIAQKAYLPVMMAMSEEVEWHFYTRDQEKLAKIGKQYRVTNLHPTVESMIESGVKGVFIHTATHTHAALIQQFLENGIHVYVDKPISENLDEVEALMALVEEKELLLVTGFNRRFAPMIQELKKVSNKNMIFVQKNKPNGSGTVQFGIFDMFIHVIDTAVYLLDEEILEMSHTVTETDGQLENCVVQLETENTICIATMNYKAGANLEVAEVQSPEGTYKVTNLTDYASDSYGEQETRMFGDWDHTLEKRGFAPLIRQYIEAIKTGGKNPVSLESSFLSHQICEEIVSENE</sequence>
<dbReference type="Pfam" id="PF01408">
    <property type="entry name" value="GFO_IDH_MocA"/>
    <property type="match status" value="1"/>
</dbReference>
<dbReference type="GO" id="GO:0000166">
    <property type="term" value="F:nucleotide binding"/>
    <property type="evidence" value="ECO:0007669"/>
    <property type="project" value="InterPro"/>
</dbReference>